<dbReference type="Pfam" id="PF14815">
    <property type="entry name" value="NUDIX_4"/>
    <property type="match status" value="1"/>
</dbReference>
<comment type="cofactor">
    <cofactor evidence="1 18">
        <name>Mg(2+)</name>
        <dbReference type="ChEBI" id="CHEBI:18420"/>
    </cofactor>
</comment>
<dbReference type="SUPFAM" id="SSF55811">
    <property type="entry name" value="Nudix"/>
    <property type="match status" value="1"/>
</dbReference>
<dbReference type="AlphaFoldDB" id="Q1MZP4"/>
<evidence type="ECO:0000256" key="3">
    <source>
        <dbReference type="ARBA" id="ARBA00022457"/>
    </source>
</evidence>
<feature type="binding site" evidence="17">
    <location>
        <position position="29"/>
    </location>
    <ligand>
        <name>8-oxo-dGTP</name>
        <dbReference type="ChEBI" id="CHEBI:77896"/>
    </ligand>
</feature>
<accession>Q1MZP4</accession>
<evidence type="ECO:0000256" key="12">
    <source>
        <dbReference type="ARBA" id="ARBA00038905"/>
    </source>
</evidence>
<dbReference type="PROSITE" id="PS51462">
    <property type="entry name" value="NUDIX"/>
    <property type="match status" value="1"/>
</dbReference>
<gene>
    <name evidence="20" type="ORF">RED65_04880</name>
</gene>
<dbReference type="PANTHER" id="PTHR47707">
    <property type="entry name" value="8-OXO-DGTP DIPHOSPHATASE"/>
    <property type="match status" value="1"/>
</dbReference>
<dbReference type="Proteomes" id="UP000004263">
    <property type="component" value="Unassembled WGS sequence"/>
</dbReference>
<evidence type="ECO:0000256" key="16">
    <source>
        <dbReference type="ARBA" id="ARBA00042798"/>
    </source>
</evidence>
<evidence type="ECO:0000256" key="4">
    <source>
        <dbReference type="ARBA" id="ARBA00022705"/>
    </source>
</evidence>
<dbReference type="PRINTS" id="PR00502">
    <property type="entry name" value="NUDIXFAMILY"/>
</dbReference>
<dbReference type="GO" id="GO:0044716">
    <property type="term" value="F:8-oxo-GDP phosphatase activity"/>
    <property type="evidence" value="ECO:0007669"/>
    <property type="project" value="TreeGrafter"/>
</dbReference>
<dbReference type="GO" id="GO:0035539">
    <property type="term" value="F:8-oxo-7,8-dihydrodeoxyguanosine triphosphate pyrophosphatase activity"/>
    <property type="evidence" value="ECO:0007669"/>
    <property type="project" value="UniProtKB-EC"/>
</dbReference>
<feature type="domain" description="Nudix hydrolase" evidence="19">
    <location>
        <begin position="2"/>
        <end position="129"/>
    </location>
</feature>
<protein>
    <recommendedName>
        <fullName evidence="13">8-oxo-dGTP diphosphatase</fullName>
        <ecNumber evidence="12">3.6.1.55</ecNumber>
    </recommendedName>
    <alternativeName>
        <fullName evidence="16">7,8-dihydro-8-oxoguanine-triphosphatase</fullName>
    </alternativeName>
    <alternativeName>
        <fullName evidence="15">Mutator protein MutT</fullName>
    </alternativeName>
    <alternativeName>
        <fullName evidence="14">dGTP pyrophosphohydrolase</fullName>
    </alternativeName>
</protein>
<dbReference type="GO" id="GO:0044715">
    <property type="term" value="F:8-oxo-dGDP phosphatase activity"/>
    <property type="evidence" value="ECO:0007669"/>
    <property type="project" value="TreeGrafter"/>
</dbReference>
<dbReference type="InterPro" id="IPR020084">
    <property type="entry name" value="NUDIX_hydrolase_CS"/>
</dbReference>
<dbReference type="GO" id="GO:0006260">
    <property type="term" value="P:DNA replication"/>
    <property type="evidence" value="ECO:0007669"/>
    <property type="project" value="UniProtKB-KW"/>
</dbReference>
<feature type="binding site" evidence="18">
    <location>
        <position position="38"/>
    </location>
    <ligand>
        <name>Mg(2+)</name>
        <dbReference type="ChEBI" id="CHEBI:18420"/>
    </ligand>
</feature>
<evidence type="ECO:0000256" key="17">
    <source>
        <dbReference type="PIRSR" id="PIRSR603561-1"/>
    </source>
</evidence>
<evidence type="ECO:0000259" key="19">
    <source>
        <dbReference type="PROSITE" id="PS51462"/>
    </source>
</evidence>
<evidence type="ECO:0000256" key="10">
    <source>
        <dbReference type="ARBA" id="ARBA00035861"/>
    </source>
</evidence>
<evidence type="ECO:0000256" key="2">
    <source>
        <dbReference type="ARBA" id="ARBA00005582"/>
    </source>
</evidence>
<dbReference type="RefSeq" id="WP_007016586.1">
    <property type="nucleotide sequence ID" value="NZ_AAQH01000017.1"/>
</dbReference>
<evidence type="ECO:0000313" key="21">
    <source>
        <dbReference type="Proteomes" id="UP000004263"/>
    </source>
</evidence>
<dbReference type="GO" id="GO:0046872">
    <property type="term" value="F:metal ion binding"/>
    <property type="evidence" value="ECO:0007669"/>
    <property type="project" value="UniProtKB-KW"/>
</dbReference>
<keyword evidence="6" id="KW-0227">DNA damage</keyword>
<keyword evidence="21" id="KW-1185">Reference proteome</keyword>
<dbReference type="InterPro" id="IPR015797">
    <property type="entry name" value="NUDIX_hydrolase-like_dom_sf"/>
</dbReference>
<feature type="binding site" evidence="17">
    <location>
        <position position="120"/>
    </location>
    <ligand>
        <name>8-oxo-dGTP</name>
        <dbReference type="ChEBI" id="CHEBI:77896"/>
    </ligand>
</feature>
<evidence type="ECO:0000256" key="14">
    <source>
        <dbReference type="ARBA" id="ARBA00041592"/>
    </source>
</evidence>
<dbReference type="OrthoDB" id="9810648at2"/>
<keyword evidence="3" id="KW-0515">Mutator protein</keyword>
<evidence type="ECO:0000256" key="15">
    <source>
        <dbReference type="ARBA" id="ARBA00041979"/>
    </source>
</evidence>
<dbReference type="PROSITE" id="PS00893">
    <property type="entry name" value="NUDIX_BOX"/>
    <property type="match status" value="1"/>
</dbReference>
<dbReference type="GO" id="GO:0006281">
    <property type="term" value="P:DNA repair"/>
    <property type="evidence" value="ECO:0007669"/>
    <property type="project" value="UniProtKB-KW"/>
</dbReference>
<dbReference type="InterPro" id="IPR047127">
    <property type="entry name" value="MutT-like"/>
</dbReference>
<feature type="binding site" evidence="17">
    <location>
        <position position="24"/>
    </location>
    <ligand>
        <name>8-oxo-dGTP</name>
        <dbReference type="ChEBI" id="CHEBI:77896"/>
    </ligand>
</feature>
<comment type="catalytic activity">
    <reaction evidence="11">
        <text>8-oxo-GTP + H2O = 8-oxo-GMP + diphosphate + H(+)</text>
        <dbReference type="Rhea" id="RHEA:67616"/>
        <dbReference type="ChEBI" id="CHEBI:15377"/>
        <dbReference type="ChEBI" id="CHEBI:15378"/>
        <dbReference type="ChEBI" id="CHEBI:33019"/>
        <dbReference type="ChEBI" id="CHEBI:143553"/>
        <dbReference type="ChEBI" id="CHEBI:145694"/>
    </reaction>
</comment>
<dbReference type="FunFam" id="3.90.79.10:FF:000014">
    <property type="entry name" value="8-oxo-dGTP diphosphatase MutT"/>
    <property type="match status" value="1"/>
</dbReference>
<keyword evidence="4" id="KW-0235">DNA replication</keyword>
<evidence type="ECO:0000256" key="18">
    <source>
        <dbReference type="PIRSR" id="PIRSR603561-2"/>
    </source>
</evidence>
<keyword evidence="8 18" id="KW-0460">Magnesium</keyword>
<evidence type="ECO:0000256" key="6">
    <source>
        <dbReference type="ARBA" id="ARBA00022763"/>
    </source>
</evidence>
<dbReference type="InterPro" id="IPR029119">
    <property type="entry name" value="MutY_C"/>
</dbReference>
<feature type="binding site" evidence="18">
    <location>
        <position position="58"/>
    </location>
    <ligand>
        <name>Mg(2+)</name>
        <dbReference type="ChEBI" id="CHEBI:18420"/>
    </ligand>
</feature>
<comment type="caution">
    <text evidence="20">The sequence shown here is derived from an EMBL/GenBank/DDBJ whole genome shotgun (WGS) entry which is preliminary data.</text>
</comment>
<reference evidence="20 21" key="1">
    <citation type="submission" date="2006-03" db="EMBL/GenBank/DDBJ databases">
        <authorList>
            <person name="Pinhassi J."/>
            <person name="Pedros-Alio C."/>
            <person name="Ferriera S."/>
            <person name="Johnson J."/>
            <person name="Kravitz S."/>
            <person name="Halpern A."/>
            <person name="Remington K."/>
            <person name="Beeson K."/>
            <person name="Tran B."/>
            <person name="Rogers Y.-H."/>
            <person name="Friedman R."/>
            <person name="Venter J.C."/>
        </authorList>
    </citation>
    <scope>NUCLEOTIDE SEQUENCE [LARGE SCALE GENOMIC DNA]</scope>
    <source>
        <strain evidence="20 21">RED65</strain>
    </source>
</reference>
<dbReference type="EC" id="3.6.1.55" evidence="12"/>
<feature type="binding site" evidence="17">
    <location>
        <begin position="35"/>
        <end position="38"/>
    </location>
    <ligand>
        <name>8-oxo-dGTP</name>
        <dbReference type="ChEBI" id="CHEBI:77896"/>
    </ligand>
</feature>
<comment type="catalytic activity">
    <reaction evidence="10">
        <text>8-oxo-dGTP + H2O = 8-oxo-dGMP + diphosphate + H(+)</text>
        <dbReference type="Rhea" id="RHEA:31575"/>
        <dbReference type="ChEBI" id="CHEBI:15377"/>
        <dbReference type="ChEBI" id="CHEBI:15378"/>
        <dbReference type="ChEBI" id="CHEBI:33019"/>
        <dbReference type="ChEBI" id="CHEBI:63224"/>
        <dbReference type="ChEBI" id="CHEBI:77896"/>
        <dbReference type="EC" id="3.6.1.55"/>
    </reaction>
</comment>
<evidence type="ECO:0000256" key="1">
    <source>
        <dbReference type="ARBA" id="ARBA00001946"/>
    </source>
</evidence>
<organism evidence="20 21">
    <name type="scientific">Bermanella marisrubri</name>
    <dbReference type="NCBI Taxonomy" id="207949"/>
    <lineage>
        <taxon>Bacteria</taxon>
        <taxon>Pseudomonadati</taxon>
        <taxon>Pseudomonadota</taxon>
        <taxon>Gammaproteobacteria</taxon>
        <taxon>Oceanospirillales</taxon>
        <taxon>Oceanospirillaceae</taxon>
        <taxon>Bermanella</taxon>
    </lineage>
</organism>
<name>Q1MZP4_9GAMM</name>
<keyword evidence="5 18" id="KW-0479">Metal-binding</keyword>
<evidence type="ECO:0000256" key="13">
    <source>
        <dbReference type="ARBA" id="ARBA00040794"/>
    </source>
</evidence>
<evidence type="ECO:0000256" key="8">
    <source>
        <dbReference type="ARBA" id="ARBA00022842"/>
    </source>
</evidence>
<dbReference type="NCBIfam" id="TIGR00586">
    <property type="entry name" value="mutt"/>
    <property type="match status" value="1"/>
</dbReference>
<dbReference type="STRING" id="207949.RED65_04880"/>
<evidence type="ECO:0000256" key="7">
    <source>
        <dbReference type="ARBA" id="ARBA00022801"/>
    </source>
</evidence>
<dbReference type="GO" id="GO:0008413">
    <property type="term" value="F:8-oxo-7,8-dihydroguanosine triphosphate pyrophosphatase activity"/>
    <property type="evidence" value="ECO:0007669"/>
    <property type="project" value="InterPro"/>
</dbReference>
<sequence length="138" mass="15434">MKRIQVVAAVILSPCKEKVFLARRKANAHQGGLWEFPGGKRETQESAQAALIRELDEELGIHVASTEPLILLQHDYSDKCIELDVYIVNDFSGEPHGAEGQEVEWVSCKAIRERDFPEANRAILDALEDYLELSNASS</sequence>
<dbReference type="PANTHER" id="PTHR47707:SF1">
    <property type="entry name" value="NUDIX HYDROLASE FAMILY PROTEIN"/>
    <property type="match status" value="1"/>
</dbReference>
<dbReference type="InterPro" id="IPR000086">
    <property type="entry name" value="NUDIX_hydrolase_dom"/>
</dbReference>
<dbReference type="Gene3D" id="3.90.79.10">
    <property type="entry name" value="Nucleoside Triphosphate Pyrophosphohydrolase"/>
    <property type="match status" value="1"/>
</dbReference>
<dbReference type="InterPro" id="IPR020476">
    <property type="entry name" value="Nudix_hydrolase"/>
</dbReference>
<keyword evidence="7" id="KW-0378">Hydrolase</keyword>
<evidence type="ECO:0000256" key="5">
    <source>
        <dbReference type="ARBA" id="ARBA00022723"/>
    </source>
</evidence>
<dbReference type="InterPro" id="IPR003561">
    <property type="entry name" value="Mutator_MutT"/>
</dbReference>
<evidence type="ECO:0000256" key="9">
    <source>
        <dbReference type="ARBA" id="ARBA00023204"/>
    </source>
</evidence>
<dbReference type="HOGENOM" id="CLU_037162_19_2_6"/>
<evidence type="ECO:0000256" key="11">
    <source>
        <dbReference type="ARBA" id="ARBA00036904"/>
    </source>
</evidence>
<dbReference type="EMBL" id="AAQH01000017">
    <property type="protein sequence ID" value="EAT11513.1"/>
    <property type="molecule type" value="Genomic_DNA"/>
</dbReference>
<evidence type="ECO:0000313" key="20">
    <source>
        <dbReference type="EMBL" id="EAT11513.1"/>
    </source>
</evidence>
<proteinExistence type="inferred from homology"/>
<comment type="similarity">
    <text evidence="2">Belongs to the Nudix hydrolase family.</text>
</comment>
<keyword evidence="9" id="KW-0234">DNA repair</keyword>
<dbReference type="CDD" id="cd03425">
    <property type="entry name" value="NUDIX_MutT_NudA_like"/>
    <property type="match status" value="1"/>
</dbReference>